<name>A0A0E9U6Y8_ANGAN</name>
<accession>A0A0E9U6Y8</accession>
<evidence type="ECO:0000313" key="1">
    <source>
        <dbReference type="EMBL" id="JAH61606.1"/>
    </source>
</evidence>
<sequence>MSWLIMKLIPPTMRRASPGVKQRGSRYSTIRLR</sequence>
<dbReference type="AlphaFoldDB" id="A0A0E9U6Y8"/>
<dbReference type="EMBL" id="GBXM01046971">
    <property type="protein sequence ID" value="JAH61606.1"/>
    <property type="molecule type" value="Transcribed_RNA"/>
</dbReference>
<organism evidence="1">
    <name type="scientific">Anguilla anguilla</name>
    <name type="common">European freshwater eel</name>
    <name type="synonym">Muraena anguilla</name>
    <dbReference type="NCBI Taxonomy" id="7936"/>
    <lineage>
        <taxon>Eukaryota</taxon>
        <taxon>Metazoa</taxon>
        <taxon>Chordata</taxon>
        <taxon>Craniata</taxon>
        <taxon>Vertebrata</taxon>
        <taxon>Euteleostomi</taxon>
        <taxon>Actinopterygii</taxon>
        <taxon>Neopterygii</taxon>
        <taxon>Teleostei</taxon>
        <taxon>Anguilliformes</taxon>
        <taxon>Anguillidae</taxon>
        <taxon>Anguilla</taxon>
    </lineage>
</organism>
<proteinExistence type="predicted"/>
<protein>
    <submittedName>
        <fullName evidence="1">Uncharacterized protein</fullName>
    </submittedName>
</protein>
<reference evidence="1" key="2">
    <citation type="journal article" date="2015" name="Fish Shellfish Immunol.">
        <title>Early steps in the European eel (Anguilla anguilla)-Vibrio vulnificus interaction in the gills: Role of the RtxA13 toxin.</title>
        <authorList>
            <person name="Callol A."/>
            <person name="Pajuelo D."/>
            <person name="Ebbesson L."/>
            <person name="Teles M."/>
            <person name="MacKenzie S."/>
            <person name="Amaro C."/>
        </authorList>
    </citation>
    <scope>NUCLEOTIDE SEQUENCE</scope>
</reference>
<reference evidence="1" key="1">
    <citation type="submission" date="2014-11" db="EMBL/GenBank/DDBJ databases">
        <authorList>
            <person name="Amaro Gonzalez C."/>
        </authorList>
    </citation>
    <scope>NUCLEOTIDE SEQUENCE</scope>
</reference>